<protein>
    <submittedName>
        <fullName evidence="1">RIP homotypic interaction motif (RHIM)-containing protein</fullName>
    </submittedName>
</protein>
<reference evidence="1 2" key="1">
    <citation type="submission" date="2019-06" db="EMBL/GenBank/DDBJ databases">
        <title>Sequencing the genomes of 1000 actinobacteria strains.</title>
        <authorList>
            <person name="Klenk H.-P."/>
        </authorList>
    </citation>
    <scope>NUCLEOTIDE SEQUENCE [LARGE SCALE GENOMIC DNA]</scope>
    <source>
        <strain evidence="1 2">DSM 45456</strain>
    </source>
</reference>
<dbReference type="EMBL" id="VFPP01000001">
    <property type="protein sequence ID" value="TQM80183.1"/>
    <property type="molecule type" value="Genomic_DNA"/>
</dbReference>
<evidence type="ECO:0000313" key="1">
    <source>
        <dbReference type="EMBL" id="TQM80183.1"/>
    </source>
</evidence>
<dbReference type="OrthoDB" id="3298878at2"/>
<proteinExistence type="predicted"/>
<organism evidence="1 2">
    <name type="scientific">Saccharothrix saharensis</name>
    <dbReference type="NCBI Taxonomy" id="571190"/>
    <lineage>
        <taxon>Bacteria</taxon>
        <taxon>Bacillati</taxon>
        <taxon>Actinomycetota</taxon>
        <taxon>Actinomycetes</taxon>
        <taxon>Pseudonocardiales</taxon>
        <taxon>Pseudonocardiaceae</taxon>
        <taxon>Saccharothrix</taxon>
    </lineage>
</organism>
<name>A0A543JBG7_9PSEU</name>
<keyword evidence="2" id="KW-1185">Reference proteome</keyword>
<gene>
    <name evidence="1" type="ORF">FHX81_2511</name>
</gene>
<dbReference type="Proteomes" id="UP000316628">
    <property type="component" value="Unassembled WGS sequence"/>
</dbReference>
<dbReference type="Pfam" id="PF12721">
    <property type="entry name" value="RHIM"/>
    <property type="match status" value="1"/>
</dbReference>
<comment type="caution">
    <text evidence="1">The sequence shown here is derived from an EMBL/GenBank/DDBJ whole genome shotgun (WGS) entry which is preliminary data.</text>
</comment>
<accession>A0A543JBG7</accession>
<evidence type="ECO:0000313" key="2">
    <source>
        <dbReference type="Proteomes" id="UP000316628"/>
    </source>
</evidence>
<dbReference type="InterPro" id="IPR025735">
    <property type="entry name" value="RHIM"/>
</dbReference>
<dbReference type="AlphaFoldDB" id="A0A543JBG7"/>
<dbReference type="RefSeq" id="WP_141977993.1">
    <property type="nucleotide sequence ID" value="NZ_VFPP01000001.1"/>
</dbReference>
<sequence>MIESVDLVVAALAAGAAAGVTDTASTAVGDAYQGLKSLTRRALRRGGADEDTADPDELRAALVAADVDADAELLAAARAVLELTGRAGAVHVHDNQGVQIGDHNTMTLHFGRE</sequence>